<sequence>MEFRIQKSLIYKYVSYRFKRECLNEPSLDCMSPSEKEGLCVAVAKKTSWIFLVFGAVYCCAVFWFTHYLWMFQEQSTFAKWLVDILQSANDIIQGDWGYGMMGKRDIVFRVFFTLFPVILMMVIPLVVFMMVTANLLIRQMVDREKE</sequence>
<reference evidence="2 3" key="1">
    <citation type="submission" date="2018-06" db="EMBL/GenBank/DDBJ databases">
        <authorList>
            <consortium name="Pathogen Informatics"/>
            <person name="Doyle S."/>
        </authorList>
    </citation>
    <scope>NUCLEOTIDE SEQUENCE [LARGE SCALE GENOMIC DNA]</scope>
    <source>
        <strain evidence="2 3">NCTC13063</strain>
    </source>
</reference>
<dbReference type="AlphaFoldDB" id="A0AAQ1ZIF9"/>
<gene>
    <name evidence="2" type="ORF">NCTC13063_00254</name>
</gene>
<organism evidence="2 3">
    <name type="scientific">Segatella buccae</name>
    <dbReference type="NCBI Taxonomy" id="28126"/>
    <lineage>
        <taxon>Bacteria</taxon>
        <taxon>Pseudomonadati</taxon>
        <taxon>Bacteroidota</taxon>
        <taxon>Bacteroidia</taxon>
        <taxon>Bacteroidales</taxon>
        <taxon>Prevotellaceae</taxon>
        <taxon>Segatella</taxon>
    </lineage>
</organism>
<comment type="caution">
    <text evidence="2">The sequence shown here is derived from an EMBL/GenBank/DDBJ whole genome shotgun (WGS) entry which is preliminary data.</text>
</comment>
<keyword evidence="1" id="KW-0812">Transmembrane</keyword>
<proteinExistence type="predicted"/>
<evidence type="ECO:0000313" key="3">
    <source>
        <dbReference type="Proteomes" id="UP000255283"/>
    </source>
</evidence>
<accession>A0AAQ1ZIF9</accession>
<evidence type="ECO:0000256" key="1">
    <source>
        <dbReference type="SAM" id="Phobius"/>
    </source>
</evidence>
<dbReference type="Proteomes" id="UP000255283">
    <property type="component" value="Unassembled WGS sequence"/>
</dbReference>
<keyword evidence="1" id="KW-1133">Transmembrane helix</keyword>
<feature type="transmembrane region" description="Helical" evidence="1">
    <location>
        <begin position="49"/>
        <end position="70"/>
    </location>
</feature>
<name>A0AAQ1ZIF9_9BACT</name>
<feature type="transmembrane region" description="Helical" evidence="1">
    <location>
        <begin position="107"/>
        <end position="138"/>
    </location>
</feature>
<evidence type="ECO:0000313" key="2">
    <source>
        <dbReference type="EMBL" id="SUB79002.1"/>
    </source>
</evidence>
<dbReference type="EMBL" id="UGTJ01000001">
    <property type="protein sequence ID" value="SUB79002.1"/>
    <property type="molecule type" value="Genomic_DNA"/>
</dbReference>
<protein>
    <submittedName>
        <fullName evidence="2">Uncharacterized protein</fullName>
    </submittedName>
</protein>
<keyword evidence="1" id="KW-0472">Membrane</keyword>
<dbReference type="RefSeq" id="WP_115153036.1">
    <property type="nucleotide sequence ID" value="NZ_DBFWLE010000020.1"/>
</dbReference>